<dbReference type="Gramene" id="AET2Gv21177100.1">
    <property type="protein sequence ID" value="AET2Gv21177100.1"/>
    <property type="gene ID" value="AET2Gv21177100"/>
</dbReference>
<evidence type="ECO:0000313" key="5">
    <source>
        <dbReference type="Proteomes" id="UP000015105"/>
    </source>
</evidence>
<evidence type="ECO:0000256" key="3">
    <source>
        <dbReference type="PROSITE-ProRule" id="PRU00708"/>
    </source>
</evidence>
<dbReference type="InterPro" id="IPR002885">
    <property type="entry name" value="PPR_rpt"/>
</dbReference>
<reference evidence="5" key="1">
    <citation type="journal article" date="2014" name="Science">
        <title>Ancient hybridizations among the ancestral genomes of bread wheat.</title>
        <authorList>
            <consortium name="International Wheat Genome Sequencing Consortium,"/>
            <person name="Marcussen T."/>
            <person name="Sandve S.R."/>
            <person name="Heier L."/>
            <person name="Spannagl M."/>
            <person name="Pfeifer M."/>
            <person name="Jakobsen K.S."/>
            <person name="Wulff B.B."/>
            <person name="Steuernagel B."/>
            <person name="Mayer K.F."/>
            <person name="Olsen O.A."/>
        </authorList>
    </citation>
    <scope>NUCLEOTIDE SEQUENCE [LARGE SCALE GENOMIC DNA]</scope>
    <source>
        <strain evidence="5">cv. AL8/78</strain>
    </source>
</reference>
<reference evidence="4" key="5">
    <citation type="journal article" date="2021" name="G3 (Bethesda)">
        <title>Aegilops tauschii genome assembly Aet v5.0 features greater sequence contiguity and improved annotation.</title>
        <authorList>
            <person name="Wang L."/>
            <person name="Zhu T."/>
            <person name="Rodriguez J.C."/>
            <person name="Deal K.R."/>
            <person name="Dubcovsky J."/>
            <person name="McGuire P.E."/>
            <person name="Lux T."/>
            <person name="Spannagl M."/>
            <person name="Mayer K.F.X."/>
            <person name="Baldrich P."/>
            <person name="Meyers B.C."/>
            <person name="Huo N."/>
            <person name="Gu Y.Q."/>
            <person name="Zhou H."/>
            <person name="Devos K.M."/>
            <person name="Bennetzen J.L."/>
            <person name="Unver T."/>
            <person name="Budak H."/>
            <person name="Gulick P.J."/>
            <person name="Galiba G."/>
            <person name="Kalapos B."/>
            <person name="Nelson D.R."/>
            <person name="Li P."/>
            <person name="You F.M."/>
            <person name="Luo M.C."/>
            <person name="Dvorak J."/>
        </authorList>
    </citation>
    <scope>NUCLEOTIDE SEQUENCE [LARGE SCALE GENOMIC DNA]</scope>
    <source>
        <strain evidence="4">cv. AL8/78</strain>
    </source>
</reference>
<reference evidence="5" key="2">
    <citation type="journal article" date="2017" name="Nat. Plants">
        <title>The Aegilops tauschii genome reveals multiple impacts of transposons.</title>
        <authorList>
            <person name="Zhao G."/>
            <person name="Zou C."/>
            <person name="Li K."/>
            <person name="Wang K."/>
            <person name="Li T."/>
            <person name="Gao L."/>
            <person name="Zhang X."/>
            <person name="Wang H."/>
            <person name="Yang Z."/>
            <person name="Liu X."/>
            <person name="Jiang W."/>
            <person name="Mao L."/>
            <person name="Kong X."/>
            <person name="Jiao Y."/>
            <person name="Jia J."/>
        </authorList>
    </citation>
    <scope>NUCLEOTIDE SEQUENCE [LARGE SCALE GENOMIC DNA]</scope>
    <source>
        <strain evidence="5">cv. AL8/78</strain>
    </source>
</reference>
<accession>A0A453DBA3</accession>
<dbReference type="Proteomes" id="UP000015105">
    <property type="component" value="Chromosome 2D"/>
</dbReference>
<dbReference type="PANTHER" id="PTHR47926">
    <property type="entry name" value="PENTATRICOPEPTIDE REPEAT-CONTAINING PROTEIN"/>
    <property type="match status" value="1"/>
</dbReference>
<dbReference type="InterPro" id="IPR011990">
    <property type="entry name" value="TPR-like_helical_dom_sf"/>
</dbReference>
<dbReference type="PROSITE" id="PS51375">
    <property type="entry name" value="PPR"/>
    <property type="match status" value="1"/>
</dbReference>
<organism evidence="4 5">
    <name type="scientific">Aegilops tauschii subsp. strangulata</name>
    <name type="common">Goatgrass</name>
    <dbReference type="NCBI Taxonomy" id="200361"/>
    <lineage>
        <taxon>Eukaryota</taxon>
        <taxon>Viridiplantae</taxon>
        <taxon>Streptophyta</taxon>
        <taxon>Embryophyta</taxon>
        <taxon>Tracheophyta</taxon>
        <taxon>Spermatophyta</taxon>
        <taxon>Magnoliopsida</taxon>
        <taxon>Liliopsida</taxon>
        <taxon>Poales</taxon>
        <taxon>Poaceae</taxon>
        <taxon>BOP clade</taxon>
        <taxon>Pooideae</taxon>
        <taxon>Triticodae</taxon>
        <taxon>Triticeae</taxon>
        <taxon>Triticinae</taxon>
        <taxon>Aegilops</taxon>
    </lineage>
</organism>
<dbReference type="EnsemblPlants" id="AET2Gv21177100.3">
    <property type="protein sequence ID" value="AET2Gv21177100.3"/>
    <property type="gene ID" value="AET2Gv21177100"/>
</dbReference>
<name>A0A453DBA3_AEGTS</name>
<keyword evidence="5" id="KW-1185">Reference proteome</keyword>
<evidence type="ECO:0000256" key="2">
    <source>
        <dbReference type="ARBA" id="ARBA00022946"/>
    </source>
</evidence>
<dbReference type="AlphaFoldDB" id="A0A453DBA3"/>
<dbReference type="EnsemblPlants" id="AET2Gv21177100.2">
    <property type="protein sequence ID" value="AET2Gv21177100.2"/>
    <property type="gene ID" value="AET2Gv21177100"/>
</dbReference>
<evidence type="ECO:0008006" key="6">
    <source>
        <dbReference type="Google" id="ProtNLM"/>
    </source>
</evidence>
<dbReference type="GO" id="GO:0003723">
    <property type="term" value="F:RNA binding"/>
    <property type="evidence" value="ECO:0007669"/>
    <property type="project" value="InterPro"/>
</dbReference>
<reference evidence="4" key="4">
    <citation type="submission" date="2019-03" db="UniProtKB">
        <authorList>
            <consortium name="EnsemblPlants"/>
        </authorList>
    </citation>
    <scope>IDENTIFICATION</scope>
</reference>
<dbReference type="Gene3D" id="1.25.40.10">
    <property type="entry name" value="Tetratricopeptide repeat domain"/>
    <property type="match status" value="1"/>
</dbReference>
<dbReference type="EnsemblPlants" id="AET2Gv21177100.1">
    <property type="protein sequence ID" value="AET2Gv21177100.1"/>
    <property type="gene ID" value="AET2Gv21177100"/>
</dbReference>
<dbReference type="Pfam" id="PF01535">
    <property type="entry name" value="PPR"/>
    <property type="match status" value="1"/>
</dbReference>
<dbReference type="STRING" id="200361.A0A453DBA3"/>
<reference evidence="4" key="3">
    <citation type="journal article" date="2017" name="Nature">
        <title>Genome sequence of the progenitor of the wheat D genome Aegilops tauschii.</title>
        <authorList>
            <person name="Luo M.C."/>
            <person name="Gu Y.Q."/>
            <person name="Puiu D."/>
            <person name="Wang H."/>
            <person name="Twardziok S.O."/>
            <person name="Deal K.R."/>
            <person name="Huo N."/>
            <person name="Zhu T."/>
            <person name="Wang L."/>
            <person name="Wang Y."/>
            <person name="McGuire P.E."/>
            <person name="Liu S."/>
            <person name="Long H."/>
            <person name="Ramasamy R.K."/>
            <person name="Rodriguez J.C."/>
            <person name="Van S.L."/>
            <person name="Yuan L."/>
            <person name="Wang Z."/>
            <person name="Xia Z."/>
            <person name="Xiao L."/>
            <person name="Anderson O.D."/>
            <person name="Ouyang S."/>
            <person name="Liang Y."/>
            <person name="Zimin A.V."/>
            <person name="Pertea G."/>
            <person name="Qi P."/>
            <person name="Bennetzen J.L."/>
            <person name="Dai X."/>
            <person name="Dawson M.W."/>
            <person name="Muller H.G."/>
            <person name="Kugler K."/>
            <person name="Rivarola-Duarte L."/>
            <person name="Spannagl M."/>
            <person name="Mayer K.F.X."/>
            <person name="Lu F.H."/>
            <person name="Bevan M.W."/>
            <person name="Leroy P."/>
            <person name="Li P."/>
            <person name="You F.M."/>
            <person name="Sun Q."/>
            <person name="Liu Z."/>
            <person name="Lyons E."/>
            <person name="Wicker T."/>
            <person name="Salzberg S.L."/>
            <person name="Devos K.M."/>
            <person name="Dvorak J."/>
        </authorList>
    </citation>
    <scope>NUCLEOTIDE SEQUENCE [LARGE SCALE GENOMIC DNA]</scope>
    <source>
        <strain evidence="4">cv. AL8/78</strain>
    </source>
</reference>
<evidence type="ECO:0000256" key="1">
    <source>
        <dbReference type="ARBA" id="ARBA00022737"/>
    </source>
</evidence>
<evidence type="ECO:0000313" key="4">
    <source>
        <dbReference type="EnsemblPlants" id="AET2Gv21177100.1"/>
    </source>
</evidence>
<feature type="repeat" description="PPR" evidence="3">
    <location>
        <begin position="46"/>
        <end position="76"/>
    </location>
</feature>
<dbReference type="NCBIfam" id="TIGR00756">
    <property type="entry name" value="PPR"/>
    <property type="match status" value="1"/>
</dbReference>
<dbReference type="GO" id="GO:0009451">
    <property type="term" value="P:RNA modification"/>
    <property type="evidence" value="ECO:0007669"/>
    <property type="project" value="InterPro"/>
</dbReference>
<dbReference type="InterPro" id="IPR046960">
    <property type="entry name" value="PPR_At4g14850-like_plant"/>
</dbReference>
<proteinExistence type="predicted"/>
<dbReference type="Gramene" id="AET2Gv21177100.3">
    <property type="protein sequence ID" value="AET2Gv21177100.3"/>
    <property type="gene ID" value="AET2Gv21177100"/>
</dbReference>
<keyword evidence="1" id="KW-0677">Repeat</keyword>
<protein>
    <recommendedName>
        <fullName evidence="6">Pentatricopeptide repeat-containing protein</fullName>
    </recommendedName>
</protein>
<dbReference type="Gramene" id="AET2Gv21177100.2">
    <property type="protein sequence ID" value="AET2Gv21177100.2"/>
    <property type="gene ID" value="AET2Gv21177100"/>
</dbReference>
<keyword evidence="2" id="KW-0809">Transit peptide</keyword>
<sequence length="102" mass="11568">MRNEEGLRPDDITFIGVLSACVHAGLLKDGQRWFSYLISEFQIVPKVEHYSCMVDLLARAGHLEEAWDFIEEMQINCSIAVLLKSAFRIGIHVKEADKFSGL</sequence>
<dbReference type="PANTHER" id="PTHR47926:SF543">
    <property type="entry name" value="(WILD MALAYSIAN BANANA) HYPOTHETICAL PROTEIN"/>
    <property type="match status" value="1"/>
</dbReference>